<dbReference type="Pfam" id="PF00027">
    <property type="entry name" value="cNMP_binding"/>
    <property type="match status" value="1"/>
</dbReference>
<dbReference type="SUPFAM" id="SSF51206">
    <property type="entry name" value="cAMP-binding domain-like"/>
    <property type="match status" value="1"/>
</dbReference>
<dbReference type="PRINTS" id="PR00103">
    <property type="entry name" value="CAMPKINASE"/>
</dbReference>
<dbReference type="PANTHER" id="PTHR45689">
    <property type="entry name" value="I[[H]] CHANNEL, ISOFORM E"/>
    <property type="match status" value="1"/>
</dbReference>
<evidence type="ECO:0000259" key="2">
    <source>
        <dbReference type="PROSITE" id="PS50042"/>
    </source>
</evidence>
<keyword evidence="1" id="KW-0472">Membrane</keyword>
<dbReference type="CDD" id="cd00038">
    <property type="entry name" value="CAP_ED"/>
    <property type="match status" value="1"/>
</dbReference>
<dbReference type="InterPro" id="IPR018488">
    <property type="entry name" value="cNMP-bd_CS"/>
</dbReference>
<proteinExistence type="predicted"/>
<name>A0A922M443_SPOEX</name>
<feature type="transmembrane region" description="Helical" evidence="1">
    <location>
        <begin position="73"/>
        <end position="91"/>
    </location>
</feature>
<dbReference type="Proteomes" id="UP000814243">
    <property type="component" value="Unassembled WGS sequence"/>
</dbReference>
<dbReference type="InterPro" id="IPR000595">
    <property type="entry name" value="cNMP-bd_dom"/>
</dbReference>
<feature type="domain" description="Cyclic nucleotide-binding" evidence="2">
    <location>
        <begin position="112"/>
        <end position="229"/>
    </location>
</feature>
<organism evidence="3 4">
    <name type="scientific">Spodoptera exigua</name>
    <name type="common">Beet armyworm</name>
    <name type="synonym">Noctua fulgens</name>
    <dbReference type="NCBI Taxonomy" id="7107"/>
    <lineage>
        <taxon>Eukaryota</taxon>
        <taxon>Metazoa</taxon>
        <taxon>Ecdysozoa</taxon>
        <taxon>Arthropoda</taxon>
        <taxon>Hexapoda</taxon>
        <taxon>Insecta</taxon>
        <taxon>Pterygota</taxon>
        <taxon>Neoptera</taxon>
        <taxon>Endopterygota</taxon>
        <taxon>Lepidoptera</taxon>
        <taxon>Glossata</taxon>
        <taxon>Ditrysia</taxon>
        <taxon>Noctuoidea</taxon>
        <taxon>Noctuidae</taxon>
        <taxon>Amphipyrinae</taxon>
        <taxon>Spodoptera</taxon>
    </lineage>
</organism>
<gene>
    <name evidence="3" type="ORF">HF086_015850</name>
</gene>
<keyword evidence="1" id="KW-0812">Transmembrane</keyword>
<protein>
    <recommendedName>
        <fullName evidence="2">Cyclic nucleotide-binding domain-containing protein</fullName>
    </recommendedName>
</protein>
<evidence type="ECO:0000256" key="1">
    <source>
        <dbReference type="SAM" id="Phobius"/>
    </source>
</evidence>
<dbReference type="GO" id="GO:0003254">
    <property type="term" value="P:regulation of membrane depolarization"/>
    <property type="evidence" value="ECO:0007669"/>
    <property type="project" value="TreeGrafter"/>
</dbReference>
<feature type="transmembrane region" description="Helical" evidence="1">
    <location>
        <begin position="21"/>
        <end position="39"/>
    </location>
</feature>
<dbReference type="AlphaFoldDB" id="A0A922M443"/>
<evidence type="ECO:0000313" key="3">
    <source>
        <dbReference type="EMBL" id="KAH9629520.1"/>
    </source>
</evidence>
<dbReference type="GO" id="GO:0005249">
    <property type="term" value="F:voltage-gated potassium channel activity"/>
    <property type="evidence" value="ECO:0007669"/>
    <property type="project" value="TreeGrafter"/>
</dbReference>
<dbReference type="PROSITE" id="PS00888">
    <property type="entry name" value="CNMP_BINDING_1"/>
    <property type="match status" value="1"/>
</dbReference>
<dbReference type="GO" id="GO:0035725">
    <property type="term" value="P:sodium ion transmembrane transport"/>
    <property type="evidence" value="ECO:0007669"/>
    <property type="project" value="TreeGrafter"/>
</dbReference>
<dbReference type="InterPro" id="IPR051413">
    <property type="entry name" value="K/Na_HCN_channel"/>
</dbReference>
<dbReference type="SMART" id="SM00100">
    <property type="entry name" value="cNMP"/>
    <property type="match status" value="1"/>
</dbReference>
<dbReference type="Gene3D" id="2.60.120.10">
    <property type="entry name" value="Jelly Rolls"/>
    <property type="match status" value="1"/>
</dbReference>
<dbReference type="InterPro" id="IPR014710">
    <property type="entry name" value="RmlC-like_jellyroll"/>
</dbReference>
<accession>A0A922M443</accession>
<reference evidence="3" key="1">
    <citation type="journal article" date="2021" name="G3 (Bethesda)">
        <title>Genome and transcriptome analysis of the beet armyworm Spodoptera exigua reveals targets for pest control. .</title>
        <authorList>
            <person name="Simon S."/>
            <person name="Breeschoten T."/>
            <person name="Jansen H.J."/>
            <person name="Dirks R.P."/>
            <person name="Schranz M.E."/>
            <person name="Ros V.I.D."/>
        </authorList>
    </citation>
    <scope>NUCLEOTIDE SEQUENCE</scope>
    <source>
        <strain evidence="3">TB_SE_WUR_2020</strain>
    </source>
</reference>
<keyword evidence="1" id="KW-1133">Transmembrane helix</keyword>
<evidence type="ECO:0000313" key="4">
    <source>
        <dbReference type="Proteomes" id="UP000814243"/>
    </source>
</evidence>
<dbReference type="PANTHER" id="PTHR45689:SF14">
    <property type="entry name" value="CYCLIC NUCLEOTIDE-GATED CATION CHANNEL SUBUNIT A-LIKE PROTEIN"/>
    <property type="match status" value="1"/>
</dbReference>
<feature type="transmembrane region" description="Helical" evidence="1">
    <location>
        <begin position="45"/>
        <end position="66"/>
    </location>
</feature>
<dbReference type="PROSITE" id="PS50042">
    <property type="entry name" value="CNMP_BINDING_3"/>
    <property type="match status" value="1"/>
</dbReference>
<dbReference type="InterPro" id="IPR018490">
    <property type="entry name" value="cNMP-bd_dom_sf"/>
</dbReference>
<sequence length="263" mass="29648">MRTGPGKKDLMGYDLTTRFNKAIIIALSAFFGTHLNYILTVDPTYLLYFAISCFVFGAGTGFTLFRSTEPDEILIHSVIIVYAAMFMVFTLEELRDEIKLHTCRTLVHKVKLFEDVSASVVGTVLGCLRPEVYLSNDLVVRAGDIGDCMYFIATGTVAVYSLKGVEVCHLEDGHHFGEVALLMKDSKRIATVVAVEITQLYRLDAPDFNRFVLSNPTLYDRVEALASRRMHHTVLLDDAFRREREQHNLTEQANDPPNENTET</sequence>
<dbReference type="GO" id="GO:0098855">
    <property type="term" value="C:HCN channel complex"/>
    <property type="evidence" value="ECO:0007669"/>
    <property type="project" value="TreeGrafter"/>
</dbReference>
<comment type="caution">
    <text evidence="3">The sequence shown here is derived from an EMBL/GenBank/DDBJ whole genome shotgun (WGS) entry which is preliminary data.</text>
</comment>
<dbReference type="EMBL" id="JACEFF010000864">
    <property type="protein sequence ID" value="KAH9629520.1"/>
    <property type="molecule type" value="Genomic_DNA"/>
</dbReference>